<dbReference type="AlphaFoldDB" id="D3BU46"/>
<comment type="caution">
    <text evidence="2">The sequence shown here is derived from an EMBL/GenBank/DDBJ whole genome shotgun (WGS) entry which is preliminary data.</text>
</comment>
<dbReference type="OMA" id="HISNNER"/>
<dbReference type="GeneID" id="31366775"/>
<sequence>MNKYILIITTIISLNICLAYSVATEIMIDGLANAFTDHELNNAFNIEILKHLQANYDHSHQVDLDPTTLLFSANDHHSIKSIIGGKSLAKNKEIIHHYHQQRKSIILVDVDQESKSIICSIINGCSKVGNHRVMAFIPKKTSMGISYHVVFNWVEQQQSGELESRLVGNNNVTFVKLVDDGDDQQVSSEPIVKHLVGKLTSNGDDDGPVPSLIPPSNTTIPFGYIQTVEVSQFAITIAGSSYNGQQQVFSRRLDNNYYIYKDNVNKINNFALIQNGFVYPGSSMIVNDPNNALGFSQYQFSFNNEMTYNGEPLDTNFNLQSTSPPTVDQTHVITNVETTSTTITISFSIDSSTGSGGGSYSETWTEKTSSTQQVSDWGVNEQTDPASMSTGWVYHQQLPTDIYTLGYLNFGTWWAEAYDQGQIRPLEPLSTSTLQTSTSSVWSVDSSLIDPTTDELVLDINLSTLHCAALIANPGFFDSHHKLVVASNPSSLGQSINVNYFNFNTKSTRQQQQQ</sequence>
<reference evidence="2 3" key="1">
    <citation type="journal article" date="2011" name="Genome Res.">
        <title>Phylogeny-wide analysis of social amoeba genomes highlights ancient origins for complex intercellular communication.</title>
        <authorList>
            <person name="Heidel A.J."/>
            <person name="Lawal H.M."/>
            <person name="Felder M."/>
            <person name="Schilde C."/>
            <person name="Helps N.R."/>
            <person name="Tunggal B."/>
            <person name="Rivero F."/>
            <person name="John U."/>
            <person name="Schleicher M."/>
            <person name="Eichinger L."/>
            <person name="Platzer M."/>
            <person name="Noegel A.A."/>
            <person name="Schaap P."/>
            <person name="Gloeckner G."/>
        </authorList>
    </citation>
    <scope>NUCLEOTIDE SEQUENCE [LARGE SCALE GENOMIC DNA]</scope>
    <source>
        <strain evidence="3">ATCC 26659 / Pp 5 / PN500</strain>
    </source>
</reference>
<dbReference type="FunCoup" id="D3BU46">
    <property type="interactions" value="169"/>
</dbReference>
<proteinExistence type="predicted"/>
<organism evidence="2 3">
    <name type="scientific">Heterostelium pallidum (strain ATCC 26659 / Pp 5 / PN500)</name>
    <name type="common">Cellular slime mold</name>
    <name type="synonym">Polysphondylium pallidum</name>
    <dbReference type="NCBI Taxonomy" id="670386"/>
    <lineage>
        <taxon>Eukaryota</taxon>
        <taxon>Amoebozoa</taxon>
        <taxon>Evosea</taxon>
        <taxon>Eumycetozoa</taxon>
        <taxon>Dictyostelia</taxon>
        <taxon>Acytosteliales</taxon>
        <taxon>Acytosteliaceae</taxon>
        <taxon>Heterostelium</taxon>
    </lineage>
</organism>
<dbReference type="RefSeq" id="XP_020427366.1">
    <property type="nucleotide sequence ID" value="XM_020582063.1"/>
</dbReference>
<keyword evidence="3" id="KW-1185">Reference proteome</keyword>
<feature type="signal peptide" evidence="1">
    <location>
        <begin position="1"/>
        <end position="23"/>
    </location>
</feature>
<evidence type="ECO:0000313" key="2">
    <source>
        <dbReference type="EMBL" id="EFA75232.1"/>
    </source>
</evidence>
<protein>
    <submittedName>
        <fullName evidence="2">Uncharacterized protein</fullName>
    </submittedName>
</protein>
<keyword evidence="1" id="KW-0732">Signal</keyword>
<gene>
    <name evidence="2" type="ORF">PPL_11307</name>
</gene>
<dbReference type="InParanoid" id="D3BU46"/>
<accession>D3BU46</accession>
<name>D3BU46_HETP5</name>
<dbReference type="EMBL" id="ADBJ01000056">
    <property type="protein sequence ID" value="EFA75232.1"/>
    <property type="molecule type" value="Genomic_DNA"/>
</dbReference>
<feature type="chain" id="PRO_5003041500" evidence="1">
    <location>
        <begin position="24"/>
        <end position="514"/>
    </location>
</feature>
<dbReference type="Proteomes" id="UP000001396">
    <property type="component" value="Unassembled WGS sequence"/>
</dbReference>
<evidence type="ECO:0000313" key="3">
    <source>
        <dbReference type="Proteomes" id="UP000001396"/>
    </source>
</evidence>
<evidence type="ECO:0000256" key="1">
    <source>
        <dbReference type="SAM" id="SignalP"/>
    </source>
</evidence>